<gene>
    <name evidence="1" type="ORF">SAMN05192568_101562</name>
</gene>
<proteinExistence type="predicted"/>
<reference evidence="2" key="1">
    <citation type="submission" date="2016-10" db="EMBL/GenBank/DDBJ databases">
        <authorList>
            <person name="Varghese N."/>
            <person name="Submissions S."/>
        </authorList>
    </citation>
    <scope>NUCLEOTIDE SEQUENCE [LARGE SCALE GENOMIC DNA]</scope>
    <source>
        <strain evidence="2">BL36</strain>
    </source>
</reference>
<evidence type="ECO:0000313" key="2">
    <source>
        <dbReference type="Proteomes" id="UP000199048"/>
    </source>
</evidence>
<dbReference type="EMBL" id="FOTK01000015">
    <property type="protein sequence ID" value="SFL97485.1"/>
    <property type="molecule type" value="Genomic_DNA"/>
</dbReference>
<dbReference type="RefSeq" id="WP_092042182.1">
    <property type="nucleotide sequence ID" value="NZ_FOTK01000015.1"/>
</dbReference>
<organism evidence="1 2">
    <name type="scientific">Methylobacterium pseudosasicola</name>
    <dbReference type="NCBI Taxonomy" id="582667"/>
    <lineage>
        <taxon>Bacteria</taxon>
        <taxon>Pseudomonadati</taxon>
        <taxon>Pseudomonadota</taxon>
        <taxon>Alphaproteobacteria</taxon>
        <taxon>Hyphomicrobiales</taxon>
        <taxon>Methylobacteriaceae</taxon>
        <taxon>Methylobacterium</taxon>
    </lineage>
</organism>
<sequence length="71" mass="8222">MLTQTGNSILRGDLGVEETIESDNIVRWDGDRLYVEQDVFHNGQLVHRKYRRTVTEPVAQALWAIINRAKQ</sequence>
<evidence type="ECO:0000313" key="1">
    <source>
        <dbReference type="EMBL" id="SFL97485.1"/>
    </source>
</evidence>
<dbReference type="OrthoDB" id="7998144at2"/>
<accession>A0A1I4M377</accession>
<dbReference type="Proteomes" id="UP000199048">
    <property type="component" value="Unassembled WGS sequence"/>
</dbReference>
<dbReference type="AlphaFoldDB" id="A0A1I4M377"/>
<name>A0A1I4M377_9HYPH</name>
<protein>
    <submittedName>
        <fullName evidence="1">Uncharacterized protein</fullName>
    </submittedName>
</protein>
<keyword evidence="2" id="KW-1185">Reference proteome</keyword>